<feature type="domain" description="C2H2-type" evidence="12">
    <location>
        <begin position="654"/>
        <end position="677"/>
    </location>
</feature>
<dbReference type="GO" id="GO:0000978">
    <property type="term" value="F:RNA polymerase II cis-regulatory region sequence-specific DNA binding"/>
    <property type="evidence" value="ECO:0007669"/>
    <property type="project" value="TreeGrafter"/>
</dbReference>
<evidence type="ECO:0000256" key="4">
    <source>
        <dbReference type="ARBA" id="ARBA00022771"/>
    </source>
</evidence>
<evidence type="ECO:0000256" key="8">
    <source>
        <dbReference type="ARBA" id="ARBA00023163"/>
    </source>
</evidence>
<evidence type="ECO:0000256" key="10">
    <source>
        <dbReference type="PROSITE-ProRule" id="PRU00042"/>
    </source>
</evidence>
<evidence type="ECO:0000313" key="13">
    <source>
        <dbReference type="EMBL" id="JAG42686.1"/>
    </source>
</evidence>
<feature type="domain" description="C2H2-type" evidence="12">
    <location>
        <begin position="581"/>
        <end position="610"/>
    </location>
</feature>
<dbReference type="InterPro" id="IPR036236">
    <property type="entry name" value="Znf_C2H2_sf"/>
</dbReference>
<keyword evidence="4 10" id="KW-0863">Zinc-finger</keyword>
<dbReference type="InterPro" id="IPR050752">
    <property type="entry name" value="C2H2-ZF_domain"/>
</dbReference>
<keyword evidence="5" id="KW-0862">Zinc</keyword>
<keyword evidence="6" id="KW-0805">Transcription regulation</keyword>
<feature type="domain" description="C2H2-type" evidence="12">
    <location>
        <begin position="350"/>
        <end position="377"/>
    </location>
</feature>
<feature type="domain" description="C2H2-type" evidence="12">
    <location>
        <begin position="626"/>
        <end position="653"/>
    </location>
</feature>
<reference evidence="13" key="1">
    <citation type="journal article" date="2014" name="PLoS ONE">
        <title>Transcriptome-Based Identification of ABC Transporters in the Western Tarnished Plant Bug Lygus hesperus.</title>
        <authorList>
            <person name="Hull J.J."/>
            <person name="Chaney K."/>
            <person name="Geib S.M."/>
            <person name="Fabrick J.A."/>
            <person name="Brent C.S."/>
            <person name="Walsh D."/>
            <person name="Lavine L.C."/>
        </authorList>
    </citation>
    <scope>NUCLEOTIDE SEQUENCE</scope>
</reference>
<evidence type="ECO:0000259" key="12">
    <source>
        <dbReference type="PROSITE" id="PS50157"/>
    </source>
</evidence>
<dbReference type="PROSITE" id="PS00028">
    <property type="entry name" value="ZINC_FINGER_C2H2_1"/>
    <property type="match status" value="2"/>
</dbReference>
<dbReference type="EMBL" id="GBHO01000918">
    <property type="protein sequence ID" value="JAG42686.1"/>
    <property type="molecule type" value="Transcribed_RNA"/>
</dbReference>
<keyword evidence="2" id="KW-0479">Metal-binding</keyword>
<dbReference type="PANTHER" id="PTHR24384:SF189">
    <property type="entry name" value="C2H2-TYPE DOMAIN-CONTAINING PROTEIN-RELATED"/>
    <property type="match status" value="1"/>
</dbReference>
<evidence type="ECO:0000256" key="11">
    <source>
        <dbReference type="SAM" id="MobiDB-lite"/>
    </source>
</evidence>
<feature type="region of interest" description="Disordered" evidence="11">
    <location>
        <begin position="213"/>
        <end position="242"/>
    </location>
</feature>
<keyword evidence="8" id="KW-0804">Transcription</keyword>
<proteinExistence type="predicted"/>
<dbReference type="Pfam" id="PF00096">
    <property type="entry name" value="zf-C2H2"/>
    <property type="match status" value="1"/>
</dbReference>
<feature type="non-terminal residue" evidence="13">
    <location>
        <position position="1"/>
    </location>
</feature>
<keyword evidence="3" id="KW-0677">Repeat</keyword>
<dbReference type="InterPro" id="IPR013087">
    <property type="entry name" value="Znf_C2H2_type"/>
</dbReference>
<dbReference type="PROSITE" id="PS50157">
    <property type="entry name" value="ZINC_FINGER_C2H2_2"/>
    <property type="match status" value="10"/>
</dbReference>
<sequence length="725" mass="82941">EYKRRVSSSRRRLLIENDAKSRIGAHKTGQTTRNCGLNGEKVQRYENCVGDPMLVRKDPEIHGDSENCVPLEDVRVEDHLNHRNERQIGSEGSVVAHNVASKSKRKSLYVRKHPLYANPDDHEVSSNSLKTDHQSAHEMSAGADMKRSSRIKRIPAKLIDDSILDFGWLMNQACSASRTDDSANPADLLEANEKMRKGPSIANLLKVTDSVHSVNSSPGKLAKRARTVSSDPDEPEASFNNAKEGFSYKSTTTLTYQSNDTSMEVDAEYRAPTDESISLATSGVLGDGPMRFKAWSCNLCSYKTNSEQCIKTHLRAHTKKNLKCTECKYWAGSKYSLKIHMRKHTGEKPYKCNVCEYSCSTKCAFKTHVKNHIGDKPFACPHCDHAFLTKSHLDTHVTSIHTDERPFACPTCNYKTAFPGHLKRHQLSHTGEKPFKCLVCNFAASRKHRLETHKKTHVAGVQHYSCPECDFIADFPFTLKKHMFEHAVDEHCYKCPYCDLVTAVPALLRDHVKTHSGEPQRPFKCLKCSYTHELLHHMRSHMKKSHIEPAELFKCEDCTYTTVLKHKHERHKVLHKDKWPFVCDGCSKKFRVENELEDHRKSCEEPNKLPDWKLKEGLAGDRKKKFQCSKCDFAAMYCTQLKAHKKTHSKSKPYKCSECDFSTANTNTLRQHRISHSDLWSFTCEECDKKFRLRVHLEHHKDKGCDWEEASPANTRISKLRNTRK</sequence>
<evidence type="ECO:0000256" key="1">
    <source>
        <dbReference type="ARBA" id="ARBA00004123"/>
    </source>
</evidence>
<dbReference type="GO" id="GO:0000981">
    <property type="term" value="F:DNA-binding transcription factor activity, RNA polymerase II-specific"/>
    <property type="evidence" value="ECO:0007669"/>
    <property type="project" value="TreeGrafter"/>
</dbReference>
<feature type="domain" description="C2H2-type" evidence="12">
    <location>
        <begin position="682"/>
        <end position="701"/>
    </location>
</feature>
<evidence type="ECO:0000256" key="7">
    <source>
        <dbReference type="ARBA" id="ARBA00023125"/>
    </source>
</evidence>
<protein>
    <recommendedName>
        <fullName evidence="12">C2H2-type domain-containing protein</fullName>
    </recommendedName>
</protein>
<dbReference type="AlphaFoldDB" id="A0A0A9ZFD6"/>
<evidence type="ECO:0000256" key="6">
    <source>
        <dbReference type="ARBA" id="ARBA00023015"/>
    </source>
</evidence>
<dbReference type="GO" id="GO:0008270">
    <property type="term" value="F:zinc ion binding"/>
    <property type="evidence" value="ECO:0007669"/>
    <property type="project" value="UniProtKB-KW"/>
</dbReference>
<feature type="domain" description="C2H2-type" evidence="12">
    <location>
        <begin position="378"/>
        <end position="406"/>
    </location>
</feature>
<feature type="compositionally biased region" description="Basic and acidic residues" evidence="11">
    <location>
        <begin position="119"/>
        <end position="136"/>
    </location>
</feature>
<evidence type="ECO:0000256" key="3">
    <source>
        <dbReference type="ARBA" id="ARBA00022737"/>
    </source>
</evidence>
<organism evidence="13">
    <name type="scientific">Lygus hesperus</name>
    <name type="common">Western plant bug</name>
    <dbReference type="NCBI Taxonomy" id="30085"/>
    <lineage>
        <taxon>Eukaryota</taxon>
        <taxon>Metazoa</taxon>
        <taxon>Ecdysozoa</taxon>
        <taxon>Arthropoda</taxon>
        <taxon>Hexapoda</taxon>
        <taxon>Insecta</taxon>
        <taxon>Pterygota</taxon>
        <taxon>Neoptera</taxon>
        <taxon>Paraneoptera</taxon>
        <taxon>Hemiptera</taxon>
        <taxon>Heteroptera</taxon>
        <taxon>Panheteroptera</taxon>
        <taxon>Cimicomorpha</taxon>
        <taxon>Miridae</taxon>
        <taxon>Mirini</taxon>
        <taxon>Lygus</taxon>
    </lineage>
</organism>
<evidence type="ECO:0000256" key="5">
    <source>
        <dbReference type="ARBA" id="ARBA00022833"/>
    </source>
</evidence>
<dbReference type="Gene3D" id="3.30.160.60">
    <property type="entry name" value="Classic Zinc Finger"/>
    <property type="match status" value="8"/>
</dbReference>
<feature type="domain" description="C2H2-type" evidence="12">
    <location>
        <begin position="493"/>
        <end position="520"/>
    </location>
</feature>
<dbReference type="PANTHER" id="PTHR24384">
    <property type="entry name" value="FINGER PUTATIVE TRANSCRIPTION FACTOR FAMILY-RELATED"/>
    <property type="match status" value="1"/>
</dbReference>
<accession>A0A0A9ZFD6</accession>
<dbReference type="FunFam" id="3.30.160.60:FF:000446">
    <property type="entry name" value="Zinc finger protein"/>
    <property type="match status" value="5"/>
</dbReference>
<gene>
    <name evidence="13" type="ORF">CM83_96102</name>
</gene>
<dbReference type="SUPFAM" id="SSF57667">
    <property type="entry name" value="beta-beta-alpha zinc fingers"/>
    <property type="match status" value="7"/>
</dbReference>
<evidence type="ECO:0000256" key="9">
    <source>
        <dbReference type="ARBA" id="ARBA00023242"/>
    </source>
</evidence>
<feature type="domain" description="C2H2-type" evidence="12">
    <location>
        <begin position="322"/>
        <end position="349"/>
    </location>
</feature>
<keyword evidence="7" id="KW-0238">DNA-binding</keyword>
<name>A0A0A9ZFD6_LYGHE</name>
<keyword evidence="9" id="KW-0539">Nucleus</keyword>
<feature type="region of interest" description="Disordered" evidence="11">
    <location>
        <begin position="117"/>
        <end position="148"/>
    </location>
</feature>
<dbReference type="SMART" id="SM00355">
    <property type="entry name" value="ZnF_C2H2"/>
    <property type="match status" value="14"/>
</dbReference>
<evidence type="ECO:0000256" key="2">
    <source>
        <dbReference type="ARBA" id="ARBA00022723"/>
    </source>
</evidence>
<reference evidence="13" key="2">
    <citation type="submission" date="2014-07" db="EMBL/GenBank/DDBJ databases">
        <authorList>
            <person name="Hull J."/>
        </authorList>
    </citation>
    <scope>NUCLEOTIDE SEQUENCE</scope>
</reference>
<comment type="subcellular location">
    <subcellularLocation>
        <location evidence="1">Nucleus</location>
    </subcellularLocation>
</comment>
<dbReference type="GO" id="GO:0005634">
    <property type="term" value="C:nucleus"/>
    <property type="evidence" value="ECO:0007669"/>
    <property type="project" value="UniProtKB-SubCell"/>
</dbReference>
<feature type="domain" description="C2H2-type" evidence="12">
    <location>
        <begin position="407"/>
        <end position="434"/>
    </location>
</feature>
<feature type="domain" description="C2H2-type" evidence="12">
    <location>
        <begin position="435"/>
        <end position="457"/>
    </location>
</feature>